<dbReference type="InterPro" id="IPR029052">
    <property type="entry name" value="Metallo-depent_PP-like"/>
</dbReference>
<dbReference type="HAMAP" id="MF_01854">
    <property type="entry name" value="FBPase_class3"/>
    <property type="match status" value="1"/>
</dbReference>
<dbReference type="Gene3D" id="3.60.21.10">
    <property type="match status" value="1"/>
</dbReference>
<proteinExistence type="inferred from homology"/>
<keyword evidence="1" id="KW-0378">Hydrolase</keyword>
<gene>
    <name evidence="4" type="ORF">HRI96_01535</name>
</gene>
<keyword evidence="3" id="KW-0119">Carbohydrate metabolism</keyword>
<dbReference type="GO" id="GO:0006094">
    <property type="term" value="P:gluconeogenesis"/>
    <property type="evidence" value="ECO:0007669"/>
    <property type="project" value="InterPro"/>
</dbReference>
<dbReference type="EMBL" id="CP054257">
    <property type="protein sequence ID" value="QTQ10991.1"/>
    <property type="molecule type" value="Genomic_DNA"/>
</dbReference>
<protein>
    <submittedName>
        <fullName evidence="4">Fructose-1,6-bisphosphatase</fullName>
    </submittedName>
</protein>
<dbReference type="Pfam" id="PF06874">
    <property type="entry name" value="FBPase_2"/>
    <property type="match status" value="1"/>
</dbReference>
<dbReference type="GO" id="GO:0042132">
    <property type="term" value="F:fructose 1,6-bisphosphate 1-phosphatase activity"/>
    <property type="evidence" value="ECO:0007669"/>
    <property type="project" value="InterPro"/>
</dbReference>
<dbReference type="InterPro" id="IPR009164">
    <property type="entry name" value="FBPtase_class3"/>
</dbReference>
<dbReference type="RefSeq" id="WP_210117785.1">
    <property type="nucleotide sequence ID" value="NZ_CP054257.1"/>
</dbReference>
<sequence length="633" mass="72507">MEDCKKYLKILARQYPSERAVITKLVNTQSVLNLPKGTEHFLTDIHGEYEQFNHVLKNGSGSIWQKIEEVFGLSESEASKKELATLIYYPRERLELERSLHAQDINDWYTVILHRLVLILRRVSSKYTRSHVRKLIPQDYSYIIEELTTEKEEISDKKAYYSSIIATIIRIGAAEEFIITFCNLIQKLVIYKLHIIGDIFDRGPSPHLIMDKLLDYHSVDIQWGNHDIVWMGAAAGSKACIANVLRMSAKYKSLDLLIDGYGINLTQFFAFAAKVYKKSGEKSLLNAAAMIQFKLEGQIILDHPEFEMNDRLFFDTLDVQKGTVTIEGKTWKLNSADFPTFNPKDPYSLTSEEEEIMNRLRSSFLHSEKLQKHVHFLFTKGSIYKIYNGNLLYHGCVPLAKDGSFAKVNIYGKEFSGKALYDELEIWARRAFFSKQGSAERQKGEIMIWYLWTGPYSPMFGKNKMATFERMFIEESEPKVEEKNTYYKTLEDPDMIKKIFAEFGIDYNTGHIINGHVPQKVKKGETPIKCGGKLLIIDGGFSAAYHEATGIAGYTLVSNSRGIRLVVHKKFENTQSAIMNETDIASETITVETFAKRKFIADTEHGQSLKEFAADLEELLEAYRDGSIPYVNE</sequence>
<dbReference type="Proteomes" id="UP000671995">
    <property type="component" value="Chromosome"/>
</dbReference>
<organism evidence="4 5">
    <name type="scientific">Treponema parvum</name>
    <dbReference type="NCBI Taxonomy" id="138851"/>
    <lineage>
        <taxon>Bacteria</taxon>
        <taxon>Pseudomonadati</taxon>
        <taxon>Spirochaetota</taxon>
        <taxon>Spirochaetia</taxon>
        <taxon>Spirochaetales</taxon>
        <taxon>Treponemataceae</taxon>
        <taxon>Treponema</taxon>
    </lineage>
</organism>
<accession>A0A975EXW6</accession>
<dbReference type="AlphaFoldDB" id="A0A975EXW6"/>
<evidence type="ECO:0000313" key="4">
    <source>
        <dbReference type="EMBL" id="QTQ10991.1"/>
    </source>
</evidence>
<evidence type="ECO:0000256" key="3">
    <source>
        <dbReference type="ARBA" id="ARBA00023277"/>
    </source>
</evidence>
<reference evidence="4" key="1">
    <citation type="submission" date="2020-05" db="EMBL/GenBank/DDBJ databases">
        <authorList>
            <person name="Zeng H."/>
            <person name="Chan Y.K."/>
            <person name="Watt R.M."/>
        </authorList>
    </citation>
    <scope>NUCLEOTIDE SEQUENCE</scope>
    <source>
        <strain evidence="4">ATCC 700773</strain>
    </source>
</reference>
<evidence type="ECO:0000313" key="5">
    <source>
        <dbReference type="Proteomes" id="UP000671995"/>
    </source>
</evidence>
<name>A0A975EXW6_9SPIR</name>
<evidence type="ECO:0000256" key="1">
    <source>
        <dbReference type="ARBA" id="ARBA00022801"/>
    </source>
</evidence>
<dbReference type="SUPFAM" id="SSF56300">
    <property type="entry name" value="Metallo-dependent phosphatases"/>
    <property type="match status" value="1"/>
</dbReference>
<reference evidence="4" key="2">
    <citation type="journal article" date="2021" name="Microbiol. Resour. Announc.">
        <title>Complete Genome Sequences of Three Human Oral Treponema parvum Isolates.</title>
        <authorList>
            <person name="Zeng H."/>
            <person name="Watt R.M."/>
        </authorList>
    </citation>
    <scope>NUCLEOTIDE SEQUENCE</scope>
    <source>
        <strain evidence="4">ATCC 700773</strain>
    </source>
</reference>
<keyword evidence="2" id="KW-0464">Manganese</keyword>
<evidence type="ECO:0000256" key="2">
    <source>
        <dbReference type="ARBA" id="ARBA00023211"/>
    </source>
</evidence>